<evidence type="ECO:0000256" key="1">
    <source>
        <dbReference type="SAM" id="MobiDB-lite"/>
    </source>
</evidence>
<comment type="caution">
    <text evidence="2">The sequence shown here is derived from an EMBL/GenBank/DDBJ whole genome shotgun (WGS) entry which is preliminary data.</text>
</comment>
<feature type="region of interest" description="Disordered" evidence="1">
    <location>
        <begin position="61"/>
        <end position="98"/>
    </location>
</feature>
<feature type="compositionally biased region" description="Low complexity" evidence="1">
    <location>
        <begin position="857"/>
        <end position="867"/>
    </location>
</feature>
<name>A0A8H3HL79_9AGAM</name>
<feature type="region of interest" description="Disordered" evidence="1">
    <location>
        <begin position="843"/>
        <end position="872"/>
    </location>
</feature>
<protein>
    <submittedName>
        <fullName evidence="2">Uncharacterized protein</fullName>
    </submittedName>
</protein>
<gene>
    <name evidence="2" type="ORF">RDB_LOCUS163605</name>
</gene>
<sequence>METLCTGNSRANRLSALAQAADCLAKAAATLSDAARAAAESFSSDLMDIPAALNLFSEQESGSGLNANQHHDINEDGANSEDVGHHLSDYGEPEPSEGISVQHETNNHQLDSVEPCDAGPMTIDQLRFDPNRPPPVAPAMPGIETTPGLAYRILVEQEADVLLFVCALIQRRRKVICYMNCSIPTFHMYKRFINDVTATSVHTITKISTAEITEVGQQFLQADRSILLLPETTTPSIEIDEIDSWVIHVGWPSDEQRYGEQRLIHQAQNSILIACSEDEELYPAGAAIMYQSQPWPGDVDPFRVSVALLRPVFDQKLAFLPAEMKAKVYPDWLSCHGPRGHRHVKSWDAITLVKRANLFLLDVLKYRPPGSTNPGSDPQAFLPEVSEGFVSHNWLEPAVDEGILRIKLLDSGLNHVSSLPGADWSEPSVTNREPEPPADRTRSPRDDRPKSGSHQSYAHAASHIPGSAGWQYARSQPQPSASGLPEASLSSGEGFKPTPGHTHFTIVDEFDAIPLMCFLATACAPIHQKTVLFLDLLGCETLYQTLIERITKRRVFVPTNARNTHAIEAAASHFVKFRESAILLLSFKIESPPSALSNASLDCCVYWGSTLTGLVPILEAKQNRASLDCQSTSLIMTEAQATRKIKKLAKPHFVMHPNSTELWSPNASTWLSKSRTVTRSVLSGDSKLVKDLYEAHLNHLEIPSGSLGAREIANIINRFTARVLLTGEEEDGSHHFPPIAGRLTGQKVNHDVCHSALTYDPPLDIAHIDTMFSTDCHEKQAILLSQATECLAKAAIALSEAAEAIAAAAKSFIPDTTAAAVPPFQPPETTETNNAIGAIVDYESDSDSSPTTEKFVTPTKPTNNTNNARGEQQQDIKVTSGIPGGSSTTDAGDEDYLAIQSTWWGTPNNGAVTAATQPTTTNDTPEPEIAIQPLPPSYRILLDDEAEVLLTACSLIRKGRKKVICYVRSSITALDVYEAVLSAAQVPVHRMKSSSPQELERLEKAFQLGQRSVLLLPATHAPAFRINEPDSWVIHVGWPTNEELYKQQLIHHQAKNNVFIAYSEDQDIYPSSLGILELAQPWPHQELLKEDCQSFRPAFNKKLAEIPIKVKAKVYPDWITLHGMRGPYHPPSWTPITLVYRANLYLLDVFRYNVPNSTQIALPTVSAGFVTSQNLESAVEEGVLLVKSTSSQNHISSLPHDAIPAGTLSLNEAESSKPPGNFGPQSAPAPASHLYGSWGIGPEITSGSLNPSIVTQTPPRSVSRISSIAGSDRNLNKRTDRVTEYLIIEKDFDVIPSVCHLAMQPNCKNVICFVKALVVFEPLASMIGKVVAKPVFSIRGSGALSKIVKDALDSSTGCLILCDMHSERPQPLTQKPIDLTIHLGWVDNPAMYQNQVRQNSNTVVLLRREVQVPHGSELVASLGRAGVAPASVATKRNYNRQTEDAITTPARKQWTVVLSLGAAIQSLRSAYIVSVDSVSLPGAS</sequence>
<dbReference type="Proteomes" id="UP000663843">
    <property type="component" value="Unassembled WGS sequence"/>
</dbReference>
<evidence type="ECO:0000313" key="3">
    <source>
        <dbReference type="Proteomes" id="UP000663843"/>
    </source>
</evidence>
<accession>A0A8H3HL79</accession>
<feature type="compositionally biased region" description="Basic and acidic residues" evidence="1">
    <location>
        <begin position="432"/>
        <end position="450"/>
    </location>
</feature>
<dbReference type="EMBL" id="CAJMWT010006740">
    <property type="protein sequence ID" value="CAE6519635.1"/>
    <property type="molecule type" value="Genomic_DNA"/>
</dbReference>
<organism evidence="2 3">
    <name type="scientific">Rhizoctonia solani</name>
    <dbReference type="NCBI Taxonomy" id="456999"/>
    <lineage>
        <taxon>Eukaryota</taxon>
        <taxon>Fungi</taxon>
        <taxon>Dikarya</taxon>
        <taxon>Basidiomycota</taxon>
        <taxon>Agaricomycotina</taxon>
        <taxon>Agaricomycetes</taxon>
        <taxon>Cantharellales</taxon>
        <taxon>Ceratobasidiaceae</taxon>
        <taxon>Rhizoctonia</taxon>
    </lineage>
</organism>
<proteinExistence type="predicted"/>
<feature type="region of interest" description="Disordered" evidence="1">
    <location>
        <begin position="419"/>
        <end position="495"/>
    </location>
</feature>
<reference evidence="2" key="1">
    <citation type="submission" date="2021-01" db="EMBL/GenBank/DDBJ databases">
        <authorList>
            <person name="Kaushik A."/>
        </authorList>
    </citation>
    <scope>NUCLEOTIDE SEQUENCE</scope>
    <source>
        <strain evidence="2">AG2-2IIIB</strain>
    </source>
</reference>
<evidence type="ECO:0000313" key="2">
    <source>
        <dbReference type="EMBL" id="CAE6519635.1"/>
    </source>
</evidence>